<organism evidence="1 2">
    <name type="scientific">Komagataeibacter intermedius AF2</name>
    <dbReference type="NCBI Taxonomy" id="1458464"/>
    <lineage>
        <taxon>Bacteria</taxon>
        <taxon>Pseudomonadati</taxon>
        <taxon>Pseudomonadota</taxon>
        <taxon>Alphaproteobacteria</taxon>
        <taxon>Acetobacterales</taxon>
        <taxon>Acetobacteraceae</taxon>
        <taxon>Komagataeibacter</taxon>
    </lineage>
</organism>
<name>A0A0N1FDE2_9PROT</name>
<protein>
    <submittedName>
        <fullName evidence="1">Uncharacterized protein</fullName>
    </submittedName>
</protein>
<accession>A0A0N1FDE2</accession>
<sequence>MLAGPRYRSKNMIRVSVRNQHDVYFRSFHSCIGQMFYERSRTWTKTVTASIVDKNLLPITFYKQRIDMRVCNVRGHEFLA</sequence>
<evidence type="ECO:0000313" key="1">
    <source>
        <dbReference type="EMBL" id="KPH88337.1"/>
    </source>
</evidence>
<proteinExistence type="predicted"/>
<dbReference type="AlphaFoldDB" id="A0A0N1FDE2"/>
<evidence type="ECO:0000313" key="2">
    <source>
        <dbReference type="Proteomes" id="UP000031553"/>
    </source>
</evidence>
<dbReference type="Proteomes" id="UP000031553">
    <property type="component" value="Unassembled WGS sequence"/>
</dbReference>
<comment type="caution">
    <text evidence="1">The sequence shown here is derived from an EMBL/GenBank/DDBJ whole genome shotgun (WGS) entry which is preliminary data.</text>
</comment>
<dbReference type="EMBL" id="JUFX02000045">
    <property type="protein sequence ID" value="KPH88337.1"/>
    <property type="molecule type" value="Genomic_DNA"/>
</dbReference>
<gene>
    <name evidence="1" type="ORF">GLUCOINTEAF2_0203875</name>
</gene>
<reference evidence="1 2" key="1">
    <citation type="submission" date="2015-07" db="EMBL/GenBank/DDBJ databases">
        <title>Draft Genome Sequence of Komagataeibacter intermedius Strain AF2, Isolated from Kombucha Tea.</title>
        <authorList>
            <person name="Santos R.A."/>
            <person name="Berretta A.A."/>
            <person name="Barud H.S."/>
            <person name="Ribeiro S.J."/>
            <person name="Gonzalez-Garcia L.N."/>
            <person name="Zucchi T.D."/>
            <person name="Goldman G.H."/>
            <person name="Riano-Pachon D.M."/>
        </authorList>
    </citation>
    <scope>NUCLEOTIDE SEQUENCE [LARGE SCALE GENOMIC DNA]</scope>
    <source>
        <strain evidence="1 2">AF2</strain>
    </source>
</reference>